<gene>
    <name evidence="6" type="ORF">CERSUDRAFT_47802</name>
</gene>
<accession>M2R2T0</accession>
<comment type="function">
    <text evidence="1">Required for the assembly of cytochrome c oxidase.</text>
</comment>
<dbReference type="GO" id="GO:0033108">
    <property type="term" value="P:mitochondrial respiratory chain complex assembly"/>
    <property type="evidence" value="ECO:0007669"/>
    <property type="project" value="TreeGrafter"/>
</dbReference>
<evidence type="ECO:0000256" key="5">
    <source>
        <dbReference type="SAM" id="MobiDB-lite"/>
    </source>
</evidence>
<dbReference type="PANTHER" id="PTHR46811:SF1">
    <property type="entry name" value="COILED-COIL-HELIX-COILED-COIL-HELIX DOMAIN-CONTAINING PROTEIN 7"/>
    <property type="match status" value="1"/>
</dbReference>
<dbReference type="GO" id="GO:0005758">
    <property type="term" value="C:mitochondrial intermembrane space"/>
    <property type="evidence" value="ECO:0007669"/>
    <property type="project" value="UniProtKB-SubCell"/>
</dbReference>
<evidence type="ECO:0008006" key="8">
    <source>
        <dbReference type="Google" id="ProtNLM"/>
    </source>
</evidence>
<dbReference type="Proteomes" id="UP000016930">
    <property type="component" value="Unassembled WGS sequence"/>
</dbReference>
<name>M2R2T0_CERS8</name>
<evidence type="ECO:0000256" key="2">
    <source>
        <dbReference type="ARBA" id="ARBA00004569"/>
    </source>
</evidence>
<evidence type="ECO:0000256" key="4">
    <source>
        <dbReference type="ARBA" id="ARBA00023157"/>
    </source>
</evidence>
<dbReference type="STRING" id="914234.M2R2T0"/>
<proteinExistence type="predicted"/>
<sequence>MAIRKDSLPEASQAPLPDPLDVAKPQDYRQHFTKERVVTKFVDPCTEASKASMACMDRNDYDRDKCMDFFRAYRDCKKEWLEQRKTDRRAGHEVH</sequence>
<evidence type="ECO:0000313" key="7">
    <source>
        <dbReference type="Proteomes" id="UP000016930"/>
    </source>
</evidence>
<dbReference type="InterPro" id="IPR009069">
    <property type="entry name" value="Cys_alpha_HP_mot_SF"/>
</dbReference>
<dbReference type="HOGENOM" id="CLU_157422_2_0_1"/>
<feature type="region of interest" description="Disordered" evidence="5">
    <location>
        <begin position="1"/>
        <end position="27"/>
    </location>
</feature>
<dbReference type="PROSITE" id="PS51808">
    <property type="entry name" value="CHCH"/>
    <property type="match status" value="1"/>
</dbReference>
<dbReference type="PANTHER" id="PTHR46811">
    <property type="entry name" value="COILED-COIL-HELIX-COILED-COIL-HELIX DOMAIN-CONTAINING PROTEIN 7"/>
    <property type="match status" value="1"/>
</dbReference>
<evidence type="ECO:0000256" key="1">
    <source>
        <dbReference type="ARBA" id="ARBA00003875"/>
    </source>
</evidence>
<reference evidence="6 7" key="1">
    <citation type="journal article" date="2012" name="Proc. Natl. Acad. Sci. U.S.A.">
        <title>Comparative genomics of Ceriporiopsis subvermispora and Phanerochaete chrysosporium provide insight into selective ligninolysis.</title>
        <authorList>
            <person name="Fernandez-Fueyo E."/>
            <person name="Ruiz-Duenas F.J."/>
            <person name="Ferreira P."/>
            <person name="Floudas D."/>
            <person name="Hibbett D.S."/>
            <person name="Canessa P."/>
            <person name="Larrondo L.F."/>
            <person name="James T.Y."/>
            <person name="Seelenfreund D."/>
            <person name="Lobos S."/>
            <person name="Polanco R."/>
            <person name="Tello M."/>
            <person name="Honda Y."/>
            <person name="Watanabe T."/>
            <person name="Watanabe T."/>
            <person name="Ryu J.S."/>
            <person name="Kubicek C.P."/>
            <person name="Schmoll M."/>
            <person name="Gaskell J."/>
            <person name="Hammel K.E."/>
            <person name="St John F.J."/>
            <person name="Vanden Wymelenberg A."/>
            <person name="Sabat G."/>
            <person name="Splinter BonDurant S."/>
            <person name="Syed K."/>
            <person name="Yadav J.S."/>
            <person name="Doddapaneni H."/>
            <person name="Subramanian V."/>
            <person name="Lavin J.L."/>
            <person name="Oguiza J.A."/>
            <person name="Perez G."/>
            <person name="Pisabarro A.G."/>
            <person name="Ramirez L."/>
            <person name="Santoyo F."/>
            <person name="Master E."/>
            <person name="Coutinho P.M."/>
            <person name="Henrissat B."/>
            <person name="Lombard V."/>
            <person name="Magnuson J.K."/>
            <person name="Kuees U."/>
            <person name="Hori C."/>
            <person name="Igarashi K."/>
            <person name="Samejima M."/>
            <person name="Held B.W."/>
            <person name="Barry K.W."/>
            <person name="LaButti K.M."/>
            <person name="Lapidus A."/>
            <person name="Lindquist E.A."/>
            <person name="Lucas S.M."/>
            <person name="Riley R."/>
            <person name="Salamov A.A."/>
            <person name="Hoffmeister D."/>
            <person name="Schwenk D."/>
            <person name="Hadar Y."/>
            <person name="Yarden O."/>
            <person name="de Vries R.P."/>
            <person name="Wiebenga A."/>
            <person name="Stenlid J."/>
            <person name="Eastwood D."/>
            <person name="Grigoriev I.V."/>
            <person name="Berka R.M."/>
            <person name="Blanchette R.A."/>
            <person name="Kersten P."/>
            <person name="Martinez A.T."/>
            <person name="Vicuna R."/>
            <person name="Cullen D."/>
        </authorList>
    </citation>
    <scope>NUCLEOTIDE SEQUENCE [LARGE SCALE GENOMIC DNA]</scope>
    <source>
        <strain evidence="6 7">B</strain>
    </source>
</reference>
<dbReference type="AlphaFoldDB" id="M2R2T0"/>
<keyword evidence="4" id="KW-1015">Disulfide bond</keyword>
<evidence type="ECO:0000256" key="3">
    <source>
        <dbReference type="ARBA" id="ARBA00023128"/>
    </source>
</evidence>
<dbReference type="Gene3D" id="1.10.287.1130">
    <property type="entry name" value="CytochromE C oxidase copper chaperone"/>
    <property type="match status" value="1"/>
</dbReference>
<dbReference type="InterPro" id="IPR051040">
    <property type="entry name" value="COX23"/>
</dbReference>
<protein>
    <recommendedName>
        <fullName evidence="8">CHCH domain-containing protein</fullName>
    </recommendedName>
</protein>
<keyword evidence="7" id="KW-1185">Reference proteome</keyword>
<keyword evidence="3" id="KW-0496">Mitochondrion</keyword>
<dbReference type="OrthoDB" id="9971592at2759"/>
<organism evidence="6 7">
    <name type="scientific">Ceriporiopsis subvermispora (strain B)</name>
    <name type="common">White-rot fungus</name>
    <name type="synonym">Gelatoporia subvermispora</name>
    <dbReference type="NCBI Taxonomy" id="914234"/>
    <lineage>
        <taxon>Eukaryota</taxon>
        <taxon>Fungi</taxon>
        <taxon>Dikarya</taxon>
        <taxon>Basidiomycota</taxon>
        <taxon>Agaricomycotina</taxon>
        <taxon>Agaricomycetes</taxon>
        <taxon>Polyporales</taxon>
        <taxon>Gelatoporiaceae</taxon>
        <taxon>Gelatoporia</taxon>
    </lineage>
</organism>
<evidence type="ECO:0000313" key="6">
    <source>
        <dbReference type="EMBL" id="EMD38845.1"/>
    </source>
</evidence>
<dbReference type="EMBL" id="KB445794">
    <property type="protein sequence ID" value="EMD38845.1"/>
    <property type="molecule type" value="Genomic_DNA"/>
</dbReference>
<dbReference type="SUPFAM" id="SSF47072">
    <property type="entry name" value="Cysteine alpha-hairpin motif"/>
    <property type="match status" value="1"/>
</dbReference>
<comment type="subcellular location">
    <subcellularLocation>
        <location evidence="2">Mitochondrion intermembrane space</location>
    </subcellularLocation>
</comment>